<dbReference type="Proteomes" id="UP000188613">
    <property type="component" value="Unassembled WGS sequence"/>
</dbReference>
<organism evidence="1 2">
    <name type="scientific">Domibacillus epiphyticus</name>
    <dbReference type="NCBI Taxonomy" id="1714355"/>
    <lineage>
        <taxon>Bacteria</taxon>
        <taxon>Bacillati</taxon>
        <taxon>Bacillota</taxon>
        <taxon>Bacilli</taxon>
        <taxon>Bacillales</taxon>
        <taxon>Bacillaceae</taxon>
        <taxon>Domibacillus</taxon>
    </lineage>
</organism>
<proteinExistence type="predicted"/>
<dbReference type="EMBL" id="MSFI01000013">
    <property type="protein sequence ID" value="OMP66982.1"/>
    <property type="molecule type" value="Genomic_DNA"/>
</dbReference>
<dbReference type="OrthoDB" id="2884721at2"/>
<dbReference type="AlphaFoldDB" id="A0A1V2A7Z5"/>
<protein>
    <recommendedName>
        <fullName evidence="3">DUF3139 domain-containing protein</fullName>
    </recommendedName>
</protein>
<sequence>MSIGILLLIILIPILIIFRLNYGSPYQNYLLNKHIPPYLEKKGYTDEDILEQKTGYPNESSNKDYFHTQYIVKFKDEPDITYYYGVRKKGNDVKQFCEKYSLKDLETKKPTKHSEDDCVNYYDNK</sequence>
<accession>A0A1V2A7Z5</accession>
<evidence type="ECO:0000313" key="2">
    <source>
        <dbReference type="Proteomes" id="UP000188613"/>
    </source>
</evidence>
<keyword evidence="2" id="KW-1185">Reference proteome</keyword>
<name>A0A1V2A7Z5_9BACI</name>
<evidence type="ECO:0000313" key="1">
    <source>
        <dbReference type="EMBL" id="OMP66982.1"/>
    </source>
</evidence>
<gene>
    <name evidence="1" type="ORF">BTO28_09410</name>
</gene>
<evidence type="ECO:0008006" key="3">
    <source>
        <dbReference type="Google" id="ProtNLM"/>
    </source>
</evidence>
<dbReference type="InterPro" id="IPR021486">
    <property type="entry name" value="DUF3139"/>
</dbReference>
<reference evidence="1 2" key="1">
    <citation type="submission" date="2016-12" db="EMBL/GenBank/DDBJ databases">
        <title>Domibacillus sp. SAB 38T whole genome sequencing.</title>
        <authorList>
            <person name="Verma A."/>
            <person name="Ojha A.K."/>
            <person name="Krishnamurthi S."/>
        </authorList>
    </citation>
    <scope>NUCLEOTIDE SEQUENCE [LARGE SCALE GENOMIC DNA]</scope>
    <source>
        <strain evidence="1 2">SAB 38</strain>
    </source>
</reference>
<dbReference type="Pfam" id="PF11337">
    <property type="entry name" value="DUF3139"/>
    <property type="match status" value="1"/>
</dbReference>
<comment type="caution">
    <text evidence="1">The sequence shown here is derived from an EMBL/GenBank/DDBJ whole genome shotgun (WGS) entry which is preliminary data.</text>
</comment>